<organism evidence="2 3">
    <name type="scientific">Synechococcus phage S-CAM7</name>
    <dbReference type="NCBI Taxonomy" id="1883368"/>
    <lineage>
        <taxon>Viruses</taxon>
        <taxon>Duplodnaviria</taxon>
        <taxon>Heunggongvirae</taxon>
        <taxon>Uroviricota</taxon>
        <taxon>Caudoviricetes</taxon>
        <taxon>Pantevenvirales</taxon>
        <taxon>Kyanoviridae</taxon>
        <taxon>Mazuvirus</taxon>
        <taxon>Mazuvirus scam7</taxon>
    </lineage>
</organism>
<gene>
    <name evidence="2" type="ORF">C490910_246</name>
</gene>
<sequence length="86" mass="10380">MNPIYYLDAVLVIIVFIAITDANVAPWLGLQFKVLTVELRRQWLLLKMKPDLWLMKWRMKRVLKKLQQDAELQAIIKEHYEQENKE</sequence>
<keyword evidence="1" id="KW-0812">Transmembrane</keyword>
<reference evidence="2 3" key="1">
    <citation type="journal article" date="2016" name="Virology">
        <title>The genomic content and context of auxiliary metabolic genes in marine cyanomyoviruses.</title>
        <authorList>
            <person name="Crummett L.T."/>
            <person name="Puxty R.J."/>
            <person name="Weihe C."/>
            <person name="Marston M.F."/>
            <person name="Martiny J.B."/>
        </authorList>
    </citation>
    <scope>NUCLEOTIDE SEQUENCE [LARGE SCALE GENOMIC DNA]</scope>
    <source>
        <strain evidence="2">0910CC49</strain>
    </source>
</reference>
<evidence type="ECO:0000313" key="3">
    <source>
        <dbReference type="Proteomes" id="UP000203902"/>
    </source>
</evidence>
<keyword evidence="3" id="KW-1185">Reference proteome</keyword>
<proteinExistence type="predicted"/>
<keyword evidence="1" id="KW-1133">Transmembrane helix</keyword>
<dbReference type="RefSeq" id="YP_009323178.1">
    <property type="nucleotide sequence ID" value="NC_031927.1"/>
</dbReference>
<keyword evidence="1" id="KW-0472">Membrane</keyword>
<evidence type="ECO:0000256" key="1">
    <source>
        <dbReference type="SAM" id="Phobius"/>
    </source>
</evidence>
<feature type="transmembrane region" description="Helical" evidence="1">
    <location>
        <begin position="6"/>
        <end position="30"/>
    </location>
</feature>
<dbReference type="KEGG" id="vg:30308299"/>
<evidence type="ECO:0000313" key="2">
    <source>
        <dbReference type="EMBL" id="AOV62169.1"/>
    </source>
</evidence>
<dbReference type="GeneID" id="30308299"/>
<name>A0A1D8KU50_9CAUD</name>
<dbReference type="Proteomes" id="UP000203902">
    <property type="component" value="Segment"/>
</dbReference>
<protein>
    <submittedName>
        <fullName evidence="2">Uncharacterized protein</fullName>
    </submittedName>
</protein>
<accession>A0A1D8KU50</accession>
<dbReference type="EMBL" id="KU686212">
    <property type="protein sequence ID" value="AOV62169.1"/>
    <property type="molecule type" value="Genomic_DNA"/>
</dbReference>